<dbReference type="InterPro" id="IPR016009">
    <property type="entry name" value="tRNA_MeTrfase_TRMD/TRM10"/>
</dbReference>
<comment type="subunit">
    <text evidence="4 15 17">Homodimer.</text>
</comment>
<protein>
    <recommendedName>
        <fullName evidence="6 15">tRNA (guanine-N(1)-)-methyltransferase</fullName>
        <ecNumber evidence="5 15">2.1.1.228</ecNumber>
    </recommendedName>
    <alternativeName>
        <fullName evidence="12 15">M1G-methyltransferase</fullName>
    </alternativeName>
    <alternativeName>
        <fullName evidence="13 15">tRNA [GM37] methyltransferase</fullName>
    </alternativeName>
</protein>
<dbReference type="InterPro" id="IPR029026">
    <property type="entry name" value="tRNA_m1G_MTases_N"/>
</dbReference>
<dbReference type="AlphaFoldDB" id="A0A346DZD4"/>
<evidence type="ECO:0000256" key="17">
    <source>
        <dbReference type="RuleBase" id="RU003464"/>
    </source>
</evidence>
<gene>
    <name evidence="15" type="primary">trmD</name>
    <name evidence="19" type="ORF">C9I82_113</name>
</gene>
<dbReference type="InterPro" id="IPR002649">
    <property type="entry name" value="tRNA_m1G_MeTrfase_TrmD"/>
</dbReference>
<dbReference type="PIRSF" id="PIRSF000386">
    <property type="entry name" value="tRNA_mtase"/>
    <property type="match status" value="1"/>
</dbReference>
<dbReference type="InterPro" id="IPR023148">
    <property type="entry name" value="tRNA_m1G_MeTrfase_C_sf"/>
</dbReference>
<evidence type="ECO:0000256" key="6">
    <source>
        <dbReference type="ARBA" id="ARBA00014679"/>
    </source>
</evidence>
<accession>A0A346DZD4</accession>
<feature type="binding site" evidence="15 16">
    <location>
        <begin position="133"/>
        <end position="138"/>
    </location>
    <ligand>
        <name>S-adenosyl-L-methionine</name>
        <dbReference type="ChEBI" id="CHEBI:59789"/>
    </ligand>
</feature>
<evidence type="ECO:0000256" key="13">
    <source>
        <dbReference type="ARBA" id="ARBA00033392"/>
    </source>
</evidence>
<proteinExistence type="inferred from homology"/>
<dbReference type="Gene3D" id="3.40.1280.10">
    <property type="match status" value="1"/>
</dbReference>
<dbReference type="PANTHER" id="PTHR46417">
    <property type="entry name" value="TRNA (GUANINE-N(1)-)-METHYLTRANSFERASE"/>
    <property type="match status" value="1"/>
</dbReference>
<dbReference type="NCBIfam" id="TIGR00088">
    <property type="entry name" value="trmD"/>
    <property type="match status" value="1"/>
</dbReference>
<evidence type="ECO:0000313" key="19">
    <source>
        <dbReference type="EMBL" id="AXN02089.1"/>
    </source>
</evidence>
<comment type="subcellular location">
    <subcellularLocation>
        <location evidence="2 15 17">Cytoplasm</location>
    </subcellularLocation>
</comment>
<evidence type="ECO:0000313" key="20">
    <source>
        <dbReference type="Proteomes" id="UP000256856"/>
    </source>
</evidence>
<keyword evidence="10 15" id="KW-0949">S-adenosyl-L-methionine</keyword>
<dbReference type="EC" id="2.1.1.228" evidence="5 15"/>
<dbReference type="FunFam" id="3.40.1280.10:FF:000001">
    <property type="entry name" value="tRNA (guanine-N(1)-)-methyltransferase"/>
    <property type="match status" value="1"/>
</dbReference>
<dbReference type="Proteomes" id="UP000256856">
    <property type="component" value="Chromosome"/>
</dbReference>
<evidence type="ECO:0000256" key="5">
    <source>
        <dbReference type="ARBA" id="ARBA00012807"/>
    </source>
</evidence>
<evidence type="ECO:0000256" key="9">
    <source>
        <dbReference type="ARBA" id="ARBA00022679"/>
    </source>
</evidence>
<keyword evidence="8 15" id="KW-0489">Methyltransferase</keyword>
<dbReference type="GO" id="GO:0002939">
    <property type="term" value="P:tRNA N1-guanine methylation"/>
    <property type="evidence" value="ECO:0007669"/>
    <property type="project" value="TreeGrafter"/>
</dbReference>
<dbReference type="GO" id="GO:0005829">
    <property type="term" value="C:cytosol"/>
    <property type="evidence" value="ECO:0007669"/>
    <property type="project" value="TreeGrafter"/>
</dbReference>
<evidence type="ECO:0000259" key="18">
    <source>
        <dbReference type="Pfam" id="PF01746"/>
    </source>
</evidence>
<keyword evidence="9 15" id="KW-0808">Transferase</keyword>
<feature type="domain" description="tRNA methyltransferase TRMD/TRM10-type" evidence="18">
    <location>
        <begin position="1"/>
        <end position="226"/>
    </location>
</feature>
<evidence type="ECO:0000256" key="11">
    <source>
        <dbReference type="ARBA" id="ARBA00022694"/>
    </source>
</evidence>
<dbReference type="SUPFAM" id="SSF75217">
    <property type="entry name" value="alpha/beta knot"/>
    <property type="match status" value="1"/>
</dbReference>
<evidence type="ECO:0000256" key="2">
    <source>
        <dbReference type="ARBA" id="ARBA00004496"/>
    </source>
</evidence>
<evidence type="ECO:0000256" key="7">
    <source>
        <dbReference type="ARBA" id="ARBA00022490"/>
    </source>
</evidence>
<dbReference type="Gene3D" id="1.10.1270.20">
    <property type="entry name" value="tRNA(m1g37)methyltransferase, domain 2"/>
    <property type="match status" value="1"/>
</dbReference>
<dbReference type="NCBIfam" id="NF000648">
    <property type="entry name" value="PRK00026.1"/>
    <property type="match status" value="1"/>
</dbReference>
<feature type="binding site" evidence="15 16">
    <location>
        <position position="113"/>
    </location>
    <ligand>
        <name>S-adenosyl-L-methionine</name>
        <dbReference type="ChEBI" id="CHEBI:59789"/>
    </ligand>
</feature>
<dbReference type="InterPro" id="IPR029028">
    <property type="entry name" value="Alpha/beta_knot_MTases"/>
</dbReference>
<organism evidence="19 20">
    <name type="scientific">Candidatus Purcelliella pentastirinorum</name>
    <dbReference type="NCBI Taxonomy" id="472834"/>
    <lineage>
        <taxon>Bacteria</taxon>
        <taxon>Pseudomonadati</taxon>
        <taxon>Pseudomonadota</taxon>
        <taxon>Gammaproteobacteria</taxon>
        <taxon>Enterobacterales</taxon>
        <taxon>Enterobacteriaceae</taxon>
        <taxon>Candidatus Purcelliella</taxon>
    </lineage>
</organism>
<dbReference type="GO" id="GO:0052906">
    <property type="term" value="F:tRNA (guanine(37)-N1)-methyltransferase activity"/>
    <property type="evidence" value="ECO:0007669"/>
    <property type="project" value="UniProtKB-UniRule"/>
</dbReference>
<evidence type="ECO:0000256" key="16">
    <source>
        <dbReference type="PIRSR" id="PIRSR000386-1"/>
    </source>
</evidence>
<name>A0A346DZD4_9ENTR</name>
<keyword evidence="20" id="KW-1185">Reference proteome</keyword>
<dbReference type="KEGG" id="ppet:C9I82_113"/>
<evidence type="ECO:0000256" key="12">
    <source>
        <dbReference type="ARBA" id="ARBA00029736"/>
    </source>
</evidence>
<comment type="catalytic activity">
    <reaction evidence="14 15 17">
        <text>guanosine(37) in tRNA + S-adenosyl-L-methionine = N(1)-methylguanosine(37) in tRNA + S-adenosyl-L-homocysteine + H(+)</text>
        <dbReference type="Rhea" id="RHEA:36899"/>
        <dbReference type="Rhea" id="RHEA-COMP:10145"/>
        <dbReference type="Rhea" id="RHEA-COMP:10147"/>
        <dbReference type="ChEBI" id="CHEBI:15378"/>
        <dbReference type="ChEBI" id="CHEBI:57856"/>
        <dbReference type="ChEBI" id="CHEBI:59789"/>
        <dbReference type="ChEBI" id="CHEBI:73542"/>
        <dbReference type="ChEBI" id="CHEBI:74269"/>
        <dbReference type="EC" id="2.1.1.228"/>
    </reaction>
</comment>
<evidence type="ECO:0000256" key="15">
    <source>
        <dbReference type="HAMAP-Rule" id="MF_00605"/>
    </source>
</evidence>
<keyword evidence="7 15" id="KW-0963">Cytoplasm</keyword>
<dbReference type="OrthoDB" id="9807416at2"/>
<comment type="function">
    <text evidence="1 15 17">Specifically methylates guanosine-37 in various tRNAs.</text>
</comment>
<dbReference type="RefSeq" id="WP_115955926.1">
    <property type="nucleotide sequence ID" value="NZ_CP028374.1"/>
</dbReference>
<dbReference type="HAMAP" id="MF_00605">
    <property type="entry name" value="TrmD"/>
    <property type="match status" value="1"/>
</dbReference>
<dbReference type="PANTHER" id="PTHR46417:SF1">
    <property type="entry name" value="TRNA (GUANINE-N(1)-)-METHYLTRANSFERASE"/>
    <property type="match status" value="1"/>
</dbReference>
<evidence type="ECO:0000256" key="4">
    <source>
        <dbReference type="ARBA" id="ARBA00011738"/>
    </source>
</evidence>
<evidence type="ECO:0000256" key="1">
    <source>
        <dbReference type="ARBA" id="ARBA00002634"/>
    </source>
</evidence>
<dbReference type="Pfam" id="PF01746">
    <property type="entry name" value="tRNA_m1G_MT"/>
    <property type="match status" value="1"/>
</dbReference>
<reference evidence="19 20" key="1">
    <citation type="submission" date="2018-03" db="EMBL/GenBank/DDBJ databases">
        <title>A parallel universe: an anciently diverged bacterial symbiosis in a Hawaiian planthopper (Hemiptera: Cixiidae) reveals rearranged nutritional responsibilities.</title>
        <authorList>
            <person name="Bennett G."/>
            <person name="Mao M."/>
        </authorList>
    </citation>
    <scope>NUCLEOTIDE SEQUENCE [LARGE SCALE GENOMIC DNA]</scope>
    <source>
        <strain evidence="19 20">OLIH</strain>
    </source>
</reference>
<dbReference type="FunFam" id="1.10.1270.20:FF:000001">
    <property type="entry name" value="tRNA (guanine-N(1)-)-methyltransferase"/>
    <property type="match status" value="1"/>
</dbReference>
<dbReference type="EMBL" id="CP028374">
    <property type="protein sequence ID" value="AXN02089.1"/>
    <property type="molecule type" value="Genomic_DNA"/>
</dbReference>
<comment type="similarity">
    <text evidence="3 15 17">Belongs to the RNA methyltransferase TrmD family.</text>
</comment>
<evidence type="ECO:0000256" key="8">
    <source>
        <dbReference type="ARBA" id="ARBA00022603"/>
    </source>
</evidence>
<evidence type="ECO:0000256" key="14">
    <source>
        <dbReference type="ARBA" id="ARBA00047783"/>
    </source>
</evidence>
<sequence>MLIEIISILPEMFETIKNFRNIKRATKKKLLKIRFWNPRNYTKNKNKKIDDYLYGGGGGMLMMYEPIINTIKIIKKKTGKNTKVIYLSPKGKLLKHKKICKIIKYKKIIIICGRYKGIDERIIETEIDEEISIGDYILSGGEIPAMVLIDCITRLIPNIIKQKSSITNDSFYRGILDAPHYTRPSNLQGNKVPSVLLKGNHTKINKWRLKQALGHTWIKRPDLLKKIKLTFEQKKLISEFKKEYNSRTKNNE</sequence>
<evidence type="ECO:0000256" key="3">
    <source>
        <dbReference type="ARBA" id="ARBA00007630"/>
    </source>
</evidence>
<keyword evidence="11 15" id="KW-0819">tRNA processing</keyword>
<evidence type="ECO:0000256" key="10">
    <source>
        <dbReference type="ARBA" id="ARBA00022691"/>
    </source>
</evidence>